<comment type="caution">
    <text evidence="3">The sequence shown here is derived from an EMBL/GenBank/DDBJ whole genome shotgun (WGS) entry which is preliminary data.</text>
</comment>
<dbReference type="EMBL" id="JAYFUL010000026">
    <property type="protein sequence ID" value="MEA5259186.1"/>
    <property type="molecule type" value="Genomic_DNA"/>
</dbReference>
<evidence type="ECO:0000313" key="3">
    <source>
        <dbReference type="EMBL" id="MEA5259186.1"/>
    </source>
</evidence>
<keyword evidence="1" id="KW-0812">Transmembrane</keyword>
<keyword evidence="4" id="KW-1185">Reference proteome</keyword>
<dbReference type="Proteomes" id="UP001304671">
    <property type="component" value="Unassembled WGS sequence"/>
</dbReference>
<proteinExistence type="predicted"/>
<feature type="transmembrane region" description="Helical" evidence="1">
    <location>
        <begin position="638"/>
        <end position="656"/>
    </location>
</feature>
<sequence length="664" mass="72729">MKKTFYLILVIITTTIARAQTITVEGSLFEMNTEKETKIPVKLKLDKPVELHFDTVSAFSVRNGNVSSDAYIKGIKVSWNPKMSELTLTVNPALLDAHGNYDVNLRYQTGNATDYHYLNLKLIRPQAVLTVDKINIAEQGSVRTTDPLVITETSGKAGADGLRISSAYFPGVQGNLITLPAKPVKILPGGQVTIAYTLEKDLFEALPFGETIGKVQLMTNSVVAPIPVQIGIWKRLSKWWIVLTVFAGLLTGTFVRHFLKEKKEREQARLNGLQLVQDIKGFTITIEDPKLQEDVNVIVQNVLTAISPENNSANLNGTAVITKAIDDAQNAYNDRKRAFKTQTDTETDIYLKLEADLFADDLPPQLNRILSEAQDSLKKAKAKLDLFNPTEAAIWHSKAQEQEITGLTSYGAYANGLLLFLTIQSNYYPSIPATDPTLAKVLAVLAPAQTECTTSFGSAITDAHAALAAAKRIQATLDQALTALTTGIIKYYSNTNQLADNHPNFKTVFSSWLKAIGDMISNPQGVPQALMYWTQSLPMDLNTAWTVAVSVSPITLGPGQPAPPAFAFAHQESSVSQPLSPGTDLKTISLASINTSFKILYGRYIAYSLLQLFILTLLMGIGGYLSYGQKFVGLPEEFMSIFIFAFSLDIVADNITRIRAHTGT</sequence>
<keyword evidence="2" id="KW-0732">Signal</keyword>
<feature type="transmembrane region" description="Helical" evidence="1">
    <location>
        <begin position="239"/>
        <end position="259"/>
    </location>
</feature>
<keyword evidence="1" id="KW-0472">Membrane</keyword>
<organism evidence="3 4">
    <name type="scientific">Arcicella aquatica</name>
    <dbReference type="NCBI Taxonomy" id="217141"/>
    <lineage>
        <taxon>Bacteria</taxon>
        <taxon>Pseudomonadati</taxon>
        <taxon>Bacteroidota</taxon>
        <taxon>Cytophagia</taxon>
        <taxon>Cytophagales</taxon>
        <taxon>Flectobacillaceae</taxon>
        <taxon>Arcicella</taxon>
    </lineage>
</organism>
<evidence type="ECO:0000313" key="4">
    <source>
        <dbReference type="Proteomes" id="UP001304671"/>
    </source>
</evidence>
<accession>A0ABU5QQ41</accession>
<feature type="chain" id="PRO_5046984200" description="Oxygen tolerance protein BatD" evidence="2">
    <location>
        <begin position="20"/>
        <end position="664"/>
    </location>
</feature>
<reference evidence="3 4" key="1">
    <citation type="submission" date="2023-12" db="EMBL/GenBank/DDBJ databases">
        <title>Novel species of the genus Arcicella isolated from rivers.</title>
        <authorList>
            <person name="Lu H."/>
        </authorList>
    </citation>
    <scope>NUCLEOTIDE SEQUENCE [LARGE SCALE GENOMIC DNA]</scope>
    <source>
        <strain evidence="3 4">LMG 21963</strain>
    </source>
</reference>
<feature type="transmembrane region" description="Helical" evidence="1">
    <location>
        <begin position="604"/>
        <end position="626"/>
    </location>
</feature>
<protein>
    <recommendedName>
        <fullName evidence="5">Oxygen tolerance protein BatD</fullName>
    </recommendedName>
</protein>
<keyword evidence="1" id="KW-1133">Transmembrane helix</keyword>
<gene>
    <name evidence="3" type="ORF">VB264_15425</name>
</gene>
<dbReference type="RefSeq" id="WP_323250695.1">
    <property type="nucleotide sequence ID" value="NZ_JAYFUL010000026.1"/>
</dbReference>
<evidence type="ECO:0000256" key="1">
    <source>
        <dbReference type="SAM" id="Phobius"/>
    </source>
</evidence>
<feature type="signal peptide" evidence="2">
    <location>
        <begin position="1"/>
        <end position="19"/>
    </location>
</feature>
<evidence type="ECO:0008006" key="5">
    <source>
        <dbReference type="Google" id="ProtNLM"/>
    </source>
</evidence>
<evidence type="ECO:0000256" key="2">
    <source>
        <dbReference type="SAM" id="SignalP"/>
    </source>
</evidence>
<name>A0ABU5QQ41_9BACT</name>